<dbReference type="EMBL" id="VWRT01000011">
    <property type="protein sequence ID" value="KAE8438084.1"/>
    <property type="molecule type" value="Genomic_DNA"/>
</dbReference>
<protein>
    <submittedName>
        <fullName evidence="7">C-type lysozyme, inhibitor</fullName>
    </submittedName>
</protein>
<organism evidence="7 8">
    <name type="scientific">Vreelandella piezotolerans</name>
    <dbReference type="NCBI Taxonomy" id="2609667"/>
    <lineage>
        <taxon>Bacteria</taxon>
        <taxon>Pseudomonadati</taxon>
        <taxon>Pseudomonadota</taxon>
        <taxon>Gammaproteobacteria</taxon>
        <taxon>Oceanospirillales</taxon>
        <taxon>Halomonadaceae</taxon>
        <taxon>Vreelandella</taxon>
    </lineage>
</organism>
<dbReference type="RefSeq" id="WP_153843462.1">
    <property type="nucleotide sequence ID" value="NZ_CP048602.1"/>
</dbReference>
<evidence type="ECO:0000256" key="4">
    <source>
        <dbReference type="ARBA" id="ARBA00023288"/>
    </source>
</evidence>
<keyword evidence="1 5" id="KW-0732">Signal</keyword>
<feature type="domain" description="C-type lysozyme inhibitor" evidence="6">
    <location>
        <begin position="87"/>
        <end position="121"/>
    </location>
</feature>
<evidence type="ECO:0000256" key="5">
    <source>
        <dbReference type="SAM" id="SignalP"/>
    </source>
</evidence>
<feature type="chain" id="PRO_5047008749" evidence="5">
    <location>
        <begin position="27"/>
        <end position="242"/>
    </location>
</feature>
<dbReference type="InterPro" id="IPR036328">
    <property type="entry name" value="MliC_sf"/>
</dbReference>
<dbReference type="Pfam" id="PF09864">
    <property type="entry name" value="MliC"/>
    <property type="match status" value="1"/>
</dbReference>
<evidence type="ECO:0000313" key="7">
    <source>
        <dbReference type="EMBL" id="KAE8438084.1"/>
    </source>
</evidence>
<evidence type="ECO:0000256" key="3">
    <source>
        <dbReference type="ARBA" id="ARBA00023139"/>
    </source>
</evidence>
<feature type="signal peptide" evidence="5">
    <location>
        <begin position="1"/>
        <end position="26"/>
    </location>
</feature>
<sequence>MKANTASLRLATAVATAILLGGCATSAPVDEQPVKTTVQSSAPLLPSVLFPGSAERFQAWNCQPANQDLVTAVNGNELRLWSLHGAWRLPQAVVASGARYQDGDISFWNRGDRAQIETPRGQLQCHQGVQREIATRGSHPGVMLLARGNEPGWTIELANDAPVMTWTTNYGSDTATMPYMVSVMDNDAGRVVIENANAEQFFRVRIESGACFDDMSGEPYPARVTFTIDGEQYKGCAQGIAP</sequence>
<keyword evidence="3" id="KW-0564">Palmitate</keyword>
<evidence type="ECO:0000256" key="2">
    <source>
        <dbReference type="ARBA" id="ARBA00023136"/>
    </source>
</evidence>
<evidence type="ECO:0000259" key="6">
    <source>
        <dbReference type="Pfam" id="PF09864"/>
    </source>
</evidence>
<keyword evidence="4" id="KW-0449">Lipoprotein</keyword>
<dbReference type="InterPro" id="IPR018660">
    <property type="entry name" value="MliC"/>
</dbReference>
<reference evidence="7 8" key="1">
    <citation type="submission" date="2019-09" db="EMBL/GenBank/DDBJ databases">
        <title>The Halomonas whole genome shotgun (WGS).</title>
        <authorList>
            <person name="Xie Z."/>
        </authorList>
    </citation>
    <scope>NUCLEOTIDE SEQUENCE [LARGE SCALE GENOMIC DNA]</scope>
    <source>
        <strain evidence="7 8">NBT06E8</strain>
    </source>
</reference>
<keyword evidence="8" id="KW-1185">Reference proteome</keyword>
<dbReference type="Proteomes" id="UP000466130">
    <property type="component" value="Unassembled WGS sequence"/>
</dbReference>
<proteinExistence type="predicted"/>
<accession>A0ABQ6X7V9</accession>
<evidence type="ECO:0000256" key="1">
    <source>
        <dbReference type="ARBA" id="ARBA00022729"/>
    </source>
</evidence>
<comment type="caution">
    <text evidence="7">The sequence shown here is derived from an EMBL/GenBank/DDBJ whole genome shotgun (WGS) entry which is preliminary data.</text>
</comment>
<evidence type="ECO:0000313" key="8">
    <source>
        <dbReference type="Proteomes" id="UP000466130"/>
    </source>
</evidence>
<dbReference type="PROSITE" id="PS51257">
    <property type="entry name" value="PROKAR_LIPOPROTEIN"/>
    <property type="match status" value="1"/>
</dbReference>
<name>A0ABQ6X7V9_9GAMM</name>
<keyword evidence="2" id="KW-0472">Membrane</keyword>
<dbReference type="SUPFAM" id="SSF141488">
    <property type="entry name" value="YdhA-like"/>
    <property type="match status" value="1"/>
</dbReference>
<dbReference type="Gene3D" id="2.40.128.200">
    <property type="match status" value="1"/>
</dbReference>
<gene>
    <name evidence="7" type="ORF">F1978_11595</name>
</gene>